<dbReference type="KEGG" id="abac:LuPra_03294"/>
<comment type="subcellular location">
    <subcellularLocation>
        <location evidence="1">Cell membrane</location>
        <topology evidence="1">Multi-pass membrane protein</topology>
    </subcellularLocation>
</comment>
<sequence>MAQEPLPQIAVSAPVPTTSGVPAHRHPGDAAASPVWVGVLAVLVSLVYGPTAVWLFGRWTMSVWHNAHGALVLPVAGWLMWQELRSTWKTGPASSAWGWAFVVPALLLHVLDQGMQTQLLSAISFVVLLPGLSLLLLGTDRTRRIAFPLAFVALMLPIPLAVTERLHLVLRNVVASACAVVVPWLGIPILKVGTTLHMPNASLLVADACSGFSTLYAAGAVALLTMFLSASPRRRVLVGLLFAPIALAINIVRVALLCVLVYFQGTDVLATSLHELSGIVTFVVALPLIFWLGGPARPIEEVPA</sequence>
<feature type="transmembrane region" description="Helical" evidence="8">
    <location>
        <begin position="118"/>
        <end position="139"/>
    </location>
</feature>
<keyword evidence="3" id="KW-0645">Protease</keyword>
<dbReference type="NCBIfam" id="TIGR02602">
    <property type="entry name" value="8TM_EpsH"/>
    <property type="match status" value="1"/>
</dbReference>
<dbReference type="STRING" id="1855912.LuPra_03294"/>
<feature type="transmembrane region" description="Helical" evidence="8">
    <location>
        <begin position="169"/>
        <end position="190"/>
    </location>
</feature>
<evidence type="ECO:0000256" key="6">
    <source>
        <dbReference type="ARBA" id="ARBA00022989"/>
    </source>
</evidence>
<evidence type="ECO:0000256" key="2">
    <source>
        <dbReference type="ARBA" id="ARBA00022475"/>
    </source>
</evidence>
<keyword evidence="5" id="KW-0378">Hydrolase</keyword>
<dbReference type="InterPro" id="IPR026392">
    <property type="entry name" value="Exo/Archaeosortase_dom"/>
</dbReference>
<protein>
    <submittedName>
        <fullName evidence="9">Exosortase A</fullName>
    </submittedName>
</protein>
<dbReference type="GO" id="GO:0006508">
    <property type="term" value="P:proteolysis"/>
    <property type="evidence" value="ECO:0007669"/>
    <property type="project" value="UniProtKB-KW"/>
</dbReference>
<dbReference type="GO" id="GO:0005886">
    <property type="term" value="C:plasma membrane"/>
    <property type="evidence" value="ECO:0007669"/>
    <property type="project" value="UniProtKB-SubCell"/>
</dbReference>
<dbReference type="EMBL" id="CP015136">
    <property type="protein sequence ID" value="AMY10066.1"/>
    <property type="molecule type" value="Genomic_DNA"/>
</dbReference>
<dbReference type="Proteomes" id="UP000076079">
    <property type="component" value="Chromosome"/>
</dbReference>
<dbReference type="AlphaFoldDB" id="A0A143PNS9"/>
<keyword evidence="10" id="KW-1185">Reference proteome</keyword>
<reference evidence="9 10" key="1">
    <citation type="journal article" date="2016" name="Genome Announc.">
        <title>First Complete Genome Sequence of a Subdivision 6 Acidobacterium Strain.</title>
        <authorList>
            <person name="Huang S."/>
            <person name="Vieira S."/>
            <person name="Bunk B."/>
            <person name="Riedel T."/>
            <person name="Sproer C."/>
            <person name="Overmann J."/>
        </authorList>
    </citation>
    <scope>NUCLEOTIDE SEQUENCE [LARGE SCALE GENOMIC DNA]</scope>
    <source>
        <strain evidence="10">DSM 100886 HEG_-6_39</strain>
    </source>
</reference>
<dbReference type="OrthoDB" id="9797363at2"/>
<feature type="transmembrane region" description="Helical" evidence="8">
    <location>
        <begin position="63"/>
        <end position="81"/>
    </location>
</feature>
<dbReference type="InterPro" id="IPR013426">
    <property type="entry name" value="EpsH-like"/>
</dbReference>
<evidence type="ECO:0000313" key="9">
    <source>
        <dbReference type="EMBL" id="AMY10066.1"/>
    </source>
</evidence>
<evidence type="ECO:0000256" key="8">
    <source>
        <dbReference type="SAM" id="Phobius"/>
    </source>
</evidence>
<dbReference type="InterPro" id="IPR019127">
    <property type="entry name" value="Exosortase"/>
</dbReference>
<dbReference type="NCBIfam" id="TIGR04178">
    <property type="entry name" value="exo_archaeo"/>
    <property type="match status" value="1"/>
</dbReference>
<evidence type="ECO:0000256" key="7">
    <source>
        <dbReference type="ARBA" id="ARBA00023136"/>
    </source>
</evidence>
<evidence type="ECO:0000256" key="5">
    <source>
        <dbReference type="ARBA" id="ARBA00022801"/>
    </source>
</evidence>
<keyword evidence="4 8" id="KW-0812">Transmembrane</keyword>
<keyword evidence="7 8" id="KW-0472">Membrane</keyword>
<feature type="transmembrane region" description="Helical" evidence="8">
    <location>
        <begin position="145"/>
        <end position="162"/>
    </location>
</feature>
<evidence type="ECO:0000256" key="3">
    <source>
        <dbReference type="ARBA" id="ARBA00022670"/>
    </source>
</evidence>
<accession>A0A143PNS9</accession>
<feature type="transmembrane region" description="Helical" evidence="8">
    <location>
        <begin position="35"/>
        <end position="56"/>
    </location>
</feature>
<evidence type="ECO:0000313" key="10">
    <source>
        <dbReference type="Proteomes" id="UP000076079"/>
    </source>
</evidence>
<proteinExistence type="predicted"/>
<dbReference type="RefSeq" id="WP_110171746.1">
    <property type="nucleotide sequence ID" value="NZ_CP015136.1"/>
</dbReference>
<reference evidence="10" key="2">
    <citation type="submission" date="2016-04" db="EMBL/GenBank/DDBJ databases">
        <title>First Complete Genome Sequence of a Subdivision 6 Acidobacterium.</title>
        <authorList>
            <person name="Huang S."/>
            <person name="Vieira S."/>
            <person name="Bunk B."/>
            <person name="Riedel T."/>
            <person name="Sproeer C."/>
            <person name="Overmann J."/>
        </authorList>
    </citation>
    <scope>NUCLEOTIDE SEQUENCE [LARGE SCALE GENOMIC DNA]</scope>
    <source>
        <strain evidence="10">DSM 100886 HEG_-6_39</strain>
    </source>
</reference>
<evidence type="ECO:0000256" key="1">
    <source>
        <dbReference type="ARBA" id="ARBA00004651"/>
    </source>
</evidence>
<name>A0A143PNS9_LUTPR</name>
<feature type="transmembrane region" description="Helical" evidence="8">
    <location>
        <begin position="236"/>
        <end position="264"/>
    </location>
</feature>
<organism evidence="9 10">
    <name type="scientific">Luteitalea pratensis</name>
    <dbReference type="NCBI Taxonomy" id="1855912"/>
    <lineage>
        <taxon>Bacteria</taxon>
        <taxon>Pseudomonadati</taxon>
        <taxon>Acidobacteriota</taxon>
        <taxon>Vicinamibacteria</taxon>
        <taxon>Vicinamibacterales</taxon>
        <taxon>Vicinamibacteraceae</taxon>
        <taxon>Luteitalea</taxon>
    </lineage>
</organism>
<evidence type="ECO:0000256" key="4">
    <source>
        <dbReference type="ARBA" id="ARBA00022692"/>
    </source>
</evidence>
<feature type="transmembrane region" description="Helical" evidence="8">
    <location>
        <begin position="276"/>
        <end position="294"/>
    </location>
</feature>
<dbReference type="GO" id="GO:0008233">
    <property type="term" value="F:peptidase activity"/>
    <property type="evidence" value="ECO:0007669"/>
    <property type="project" value="UniProtKB-KW"/>
</dbReference>
<feature type="transmembrane region" description="Helical" evidence="8">
    <location>
        <begin position="202"/>
        <end position="224"/>
    </location>
</feature>
<dbReference type="PATRIC" id="fig|1813736.3.peg.3500"/>
<keyword evidence="2" id="KW-1003">Cell membrane</keyword>
<gene>
    <name evidence="9" type="ORF">LuPra_03294</name>
</gene>
<dbReference type="Pfam" id="PF09721">
    <property type="entry name" value="Exosortase_EpsH"/>
    <property type="match status" value="1"/>
</dbReference>
<keyword evidence="6 8" id="KW-1133">Transmembrane helix</keyword>